<gene>
    <name evidence="7" type="ORF">A11A3_05806</name>
</gene>
<dbReference type="PANTHER" id="PTHR30055">
    <property type="entry name" value="HTH-TYPE TRANSCRIPTIONAL REGULATOR RUTR"/>
    <property type="match status" value="1"/>
</dbReference>
<dbReference type="PATRIC" id="fig|1177179.3.peg.1164"/>
<dbReference type="Gene3D" id="1.10.357.10">
    <property type="entry name" value="Tetracycline Repressor, domain 2"/>
    <property type="match status" value="1"/>
</dbReference>
<dbReference type="Pfam" id="PF08361">
    <property type="entry name" value="TetR_C_2"/>
    <property type="match status" value="1"/>
</dbReference>
<dbReference type="RefSeq" id="WP_008928345.1">
    <property type="nucleotide sequence ID" value="NZ_AMRJ01000006.1"/>
</dbReference>
<evidence type="ECO:0000256" key="5">
    <source>
        <dbReference type="PROSITE-ProRule" id="PRU00335"/>
    </source>
</evidence>
<evidence type="ECO:0000259" key="6">
    <source>
        <dbReference type="PROSITE" id="PS50977"/>
    </source>
</evidence>
<feature type="domain" description="HTH tetR-type" evidence="6">
    <location>
        <begin position="10"/>
        <end position="70"/>
    </location>
</feature>
<evidence type="ECO:0000256" key="2">
    <source>
        <dbReference type="ARBA" id="ARBA00023015"/>
    </source>
</evidence>
<dbReference type="InterPro" id="IPR050109">
    <property type="entry name" value="HTH-type_TetR-like_transc_reg"/>
</dbReference>
<dbReference type="PROSITE" id="PS50977">
    <property type="entry name" value="HTH_TETR_2"/>
    <property type="match status" value="1"/>
</dbReference>
<feature type="DNA-binding region" description="H-T-H motif" evidence="5">
    <location>
        <begin position="33"/>
        <end position="52"/>
    </location>
</feature>
<dbReference type="FunFam" id="1.10.357.10:FF:000003">
    <property type="entry name" value="HTH-type transcriptional regulator AcrR"/>
    <property type="match status" value="1"/>
</dbReference>
<dbReference type="eggNOG" id="COG1309">
    <property type="taxonomic scope" value="Bacteria"/>
</dbReference>
<dbReference type="SUPFAM" id="SSF48498">
    <property type="entry name" value="Tetracyclin repressor-like, C-terminal domain"/>
    <property type="match status" value="1"/>
</dbReference>
<dbReference type="Pfam" id="PF00440">
    <property type="entry name" value="TetR_N"/>
    <property type="match status" value="1"/>
</dbReference>
<dbReference type="InterPro" id="IPR036271">
    <property type="entry name" value="Tet_transcr_reg_TetR-rel_C_sf"/>
</dbReference>
<reference evidence="7 8" key="1">
    <citation type="journal article" date="2012" name="J. Bacteriol.">
        <title>Genome Sequence of the Alkane-Degrading Bacterium Alcanivorax hongdengensis Type Strain A-11-3.</title>
        <authorList>
            <person name="Lai Q."/>
            <person name="Shao Z."/>
        </authorList>
    </citation>
    <scope>NUCLEOTIDE SEQUENCE [LARGE SCALE GENOMIC DNA]</scope>
    <source>
        <strain evidence="7 8">A-11-3</strain>
    </source>
</reference>
<dbReference type="AlphaFoldDB" id="L0WE05"/>
<dbReference type="Proteomes" id="UP000010164">
    <property type="component" value="Unassembled WGS sequence"/>
</dbReference>
<keyword evidence="4" id="KW-0804">Transcription</keyword>
<dbReference type="GO" id="GO:0003700">
    <property type="term" value="F:DNA-binding transcription factor activity"/>
    <property type="evidence" value="ECO:0007669"/>
    <property type="project" value="TreeGrafter"/>
</dbReference>
<evidence type="ECO:0000256" key="3">
    <source>
        <dbReference type="ARBA" id="ARBA00023125"/>
    </source>
</evidence>
<dbReference type="GO" id="GO:0000976">
    <property type="term" value="F:transcription cis-regulatory region binding"/>
    <property type="evidence" value="ECO:0007669"/>
    <property type="project" value="TreeGrafter"/>
</dbReference>
<organism evidence="7 8">
    <name type="scientific">Alcanivorax hongdengensis A-11-3</name>
    <dbReference type="NCBI Taxonomy" id="1177179"/>
    <lineage>
        <taxon>Bacteria</taxon>
        <taxon>Pseudomonadati</taxon>
        <taxon>Pseudomonadota</taxon>
        <taxon>Gammaproteobacteria</taxon>
        <taxon>Oceanospirillales</taxon>
        <taxon>Alcanivoracaceae</taxon>
        <taxon>Alcanivorax</taxon>
    </lineage>
</organism>
<dbReference type="STRING" id="1177179.A11A3_05806"/>
<comment type="caution">
    <text evidence="7">The sequence shown here is derived from an EMBL/GenBank/DDBJ whole genome shotgun (WGS) entry which is preliminary data.</text>
</comment>
<dbReference type="PROSITE" id="PS01081">
    <property type="entry name" value="HTH_TETR_1"/>
    <property type="match status" value="1"/>
</dbReference>
<keyword evidence="2" id="KW-0805">Transcription regulation</keyword>
<dbReference type="InterPro" id="IPR001647">
    <property type="entry name" value="HTH_TetR"/>
</dbReference>
<keyword evidence="1" id="KW-0678">Repressor</keyword>
<dbReference type="GO" id="GO:0045892">
    <property type="term" value="P:negative regulation of DNA-templated transcription"/>
    <property type="evidence" value="ECO:0007669"/>
    <property type="project" value="UniProtKB-ARBA"/>
</dbReference>
<dbReference type="OrthoDB" id="5816932at2"/>
<dbReference type="PRINTS" id="PR00455">
    <property type="entry name" value="HTHTETR"/>
</dbReference>
<dbReference type="EMBL" id="AMRJ01000006">
    <property type="protein sequence ID" value="EKF74944.1"/>
    <property type="molecule type" value="Genomic_DNA"/>
</dbReference>
<keyword evidence="8" id="KW-1185">Reference proteome</keyword>
<dbReference type="InterPro" id="IPR023772">
    <property type="entry name" value="DNA-bd_HTH_TetR-type_CS"/>
</dbReference>
<evidence type="ECO:0000256" key="4">
    <source>
        <dbReference type="ARBA" id="ARBA00023163"/>
    </source>
</evidence>
<evidence type="ECO:0000256" key="1">
    <source>
        <dbReference type="ARBA" id="ARBA00022491"/>
    </source>
</evidence>
<name>L0WE05_9GAMM</name>
<proteinExistence type="predicted"/>
<evidence type="ECO:0000313" key="7">
    <source>
        <dbReference type="EMBL" id="EKF74944.1"/>
    </source>
</evidence>
<sequence>MARRTKAEAQETRAQILDAAEQVFYRKGVLSASLNDIASEAGVTRGAIYWHFKNKHDVFMAMADRRRLPMEALAQRGEDSNEPDPLGRLREFMVYLLQQVARDPHQRRVFEIMFQKCEFTGENEALLVRQREACREAVQGLSTTFRNAVARGQLPLNLDIGKAVTLFHSLLTGLVMYWLFDPQAFDLEACAGEYVDTYLHGLSATPFLRHSP</sequence>
<evidence type="ECO:0000313" key="8">
    <source>
        <dbReference type="Proteomes" id="UP000010164"/>
    </source>
</evidence>
<dbReference type="PANTHER" id="PTHR30055:SF240">
    <property type="entry name" value="HTH-TYPE TRANSCRIPTIONAL REGULATOR ACRR"/>
    <property type="match status" value="1"/>
</dbReference>
<accession>L0WE05</accession>
<dbReference type="SUPFAM" id="SSF46689">
    <property type="entry name" value="Homeodomain-like"/>
    <property type="match status" value="1"/>
</dbReference>
<protein>
    <submittedName>
        <fullName evidence="7">Transcriptional regulator TtgR</fullName>
    </submittedName>
</protein>
<dbReference type="InterPro" id="IPR009057">
    <property type="entry name" value="Homeodomain-like_sf"/>
</dbReference>
<dbReference type="InterPro" id="IPR013572">
    <property type="entry name" value="Tscrpt_reg_MAATS_C"/>
</dbReference>
<keyword evidence="3 5" id="KW-0238">DNA-binding</keyword>